<evidence type="ECO:0000313" key="1">
    <source>
        <dbReference type="EMBL" id="KAG5683256.1"/>
    </source>
</evidence>
<dbReference type="EMBL" id="JADBJN010000001">
    <property type="protein sequence ID" value="KAG5683256.1"/>
    <property type="molecule type" value="Genomic_DNA"/>
</dbReference>
<organism evidence="1 2">
    <name type="scientific">Polypedilum vanderplanki</name>
    <name type="common">Sleeping chironomid midge</name>
    <dbReference type="NCBI Taxonomy" id="319348"/>
    <lineage>
        <taxon>Eukaryota</taxon>
        <taxon>Metazoa</taxon>
        <taxon>Ecdysozoa</taxon>
        <taxon>Arthropoda</taxon>
        <taxon>Hexapoda</taxon>
        <taxon>Insecta</taxon>
        <taxon>Pterygota</taxon>
        <taxon>Neoptera</taxon>
        <taxon>Endopterygota</taxon>
        <taxon>Diptera</taxon>
        <taxon>Nematocera</taxon>
        <taxon>Chironomoidea</taxon>
        <taxon>Chironomidae</taxon>
        <taxon>Chironominae</taxon>
        <taxon>Polypedilum</taxon>
        <taxon>Polypedilum</taxon>
    </lineage>
</organism>
<evidence type="ECO:0000313" key="2">
    <source>
        <dbReference type="Proteomes" id="UP001107558"/>
    </source>
</evidence>
<keyword evidence="2" id="KW-1185">Reference proteome</keyword>
<proteinExistence type="predicted"/>
<accession>A0A9J6CMT3</accession>
<gene>
    <name evidence="1" type="ORF">PVAND_012548</name>
</gene>
<comment type="caution">
    <text evidence="1">The sequence shown here is derived from an EMBL/GenBank/DDBJ whole genome shotgun (WGS) entry which is preliminary data.</text>
</comment>
<dbReference type="AlphaFoldDB" id="A0A9J6CMT3"/>
<reference evidence="1" key="1">
    <citation type="submission" date="2021-03" db="EMBL/GenBank/DDBJ databases">
        <title>Chromosome level genome of the anhydrobiotic midge Polypedilum vanderplanki.</title>
        <authorList>
            <person name="Yoshida Y."/>
            <person name="Kikawada T."/>
            <person name="Gusev O."/>
        </authorList>
    </citation>
    <scope>NUCLEOTIDE SEQUENCE</scope>
    <source>
        <strain evidence="1">NIAS01</strain>
        <tissue evidence="1">Whole body or cell culture</tissue>
    </source>
</reference>
<dbReference type="OrthoDB" id="7782538at2759"/>
<sequence length="101" mass="12024">MSKIILWTKAVGTDKKFTQKYFYIAVTRMKEQFRNLMEMIICVNKIFRWSQVFNFGQHFIELTSESYWIFVFAIGPNFLYGNSIIIQYALNTSTQHISCFP</sequence>
<dbReference type="Proteomes" id="UP001107558">
    <property type="component" value="Chromosome 1"/>
</dbReference>
<protein>
    <submittedName>
        <fullName evidence="1">Uncharacterized protein</fullName>
    </submittedName>
</protein>
<name>A0A9J6CMT3_POLVA</name>